<dbReference type="AlphaFoldDB" id="A0A1W7CT93"/>
<keyword evidence="2" id="KW-1185">Reference proteome</keyword>
<proteinExistence type="predicted"/>
<dbReference type="PROSITE" id="PS51318">
    <property type="entry name" value="TAT"/>
    <property type="match status" value="1"/>
</dbReference>
<dbReference type="PANTHER" id="PTHR43649">
    <property type="entry name" value="ARABINOSE-BINDING PROTEIN-RELATED"/>
    <property type="match status" value="1"/>
</dbReference>
<gene>
    <name evidence="1" type="ORF">CAG99_02925</name>
</gene>
<dbReference type="InterPro" id="IPR006059">
    <property type="entry name" value="SBP"/>
</dbReference>
<protein>
    <submittedName>
        <fullName evidence="1">ABC transporter substrate-binding protein</fullName>
    </submittedName>
</protein>
<dbReference type="Proteomes" id="UP000194218">
    <property type="component" value="Chromosome"/>
</dbReference>
<dbReference type="OrthoDB" id="4393730at2"/>
<dbReference type="KEGG" id="smao:CAG99_02925"/>
<dbReference type="RefSeq" id="WP_086157450.1">
    <property type="nucleotide sequence ID" value="NZ_CP021121.1"/>
</dbReference>
<sequence>MSFDHSGHGGRRRLGRRGFLRFGLAGTGAVLAPGVLSACASPAASDDPRALRVWDLFSGGDGLLMDEMIAEAERGADGFRIDRTILEWGPAYYTKLAMAAAGGRAPEVAVLHLSRLAGYAPGGLVEPFDLDLLAEFGVREADFTPAIWQSARYDGEVYAIPLDTHPFIIFYDLDLADQAGLLDSDGQLVEMGSPEAMLEASTRLAAAHGSTGVLFGHVNDPSQNWRMFNALYAQTGSTFGLPDGGEPEVDIEAAARVIEFMQQLFDGTTNPNNLDYDGATAAFTGGRGASIMVGEWELPTLRATGRPLGAAPYPNVFGQPAVHADSHSYVLPRQENADPERRREAHRYVADMLKRSFMWASAGHIPAYQPVIADPEYTSLDPQSSYAEAGETAVLDPPSWLTGSGSNFQVRMSQAVQSALLGNASAESAAQQMVRESAALLDQPNPVA</sequence>
<organism evidence="1 2">
    <name type="scientific">Streptomyces marincola</name>
    <dbReference type="NCBI Taxonomy" id="2878388"/>
    <lineage>
        <taxon>Bacteria</taxon>
        <taxon>Bacillati</taxon>
        <taxon>Actinomycetota</taxon>
        <taxon>Actinomycetes</taxon>
        <taxon>Kitasatosporales</taxon>
        <taxon>Streptomycetaceae</taxon>
        <taxon>Streptomyces</taxon>
    </lineage>
</organism>
<dbReference type="EMBL" id="CP021121">
    <property type="protein sequence ID" value="ARQ67929.1"/>
    <property type="molecule type" value="Genomic_DNA"/>
</dbReference>
<dbReference type="PANTHER" id="PTHR43649:SF14">
    <property type="entry name" value="BLR3389 PROTEIN"/>
    <property type="match status" value="1"/>
</dbReference>
<name>A0A1W7CT93_9ACTN</name>
<dbReference type="InterPro" id="IPR050490">
    <property type="entry name" value="Bact_solute-bd_prot1"/>
</dbReference>
<dbReference type="Gene3D" id="3.40.190.10">
    <property type="entry name" value="Periplasmic binding protein-like II"/>
    <property type="match status" value="1"/>
</dbReference>
<dbReference type="Pfam" id="PF13416">
    <property type="entry name" value="SBP_bac_8"/>
    <property type="match status" value="1"/>
</dbReference>
<accession>A0A1W7CT93</accession>
<dbReference type="SUPFAM" id="SSF53850">
    <property type="entry name" value="Periplasmic binding protein-like II"/>
    <property type="match status" value="1"/>
</dbReference>
<evidence type="ECO:0000313" key="2">
    <source>
        <dbReference type="Proteomes" id="UP000194218"/>
    </source>
</evidence>
<evidence type="ECO:0000313" key="1">
    <source>
        <dbReference type="EMBL" id="ARQ67929.1"/>
    </source>
</evidence>
<reference evidence="1 2" key="1">
    <citation type="submission" date="2017-05" db="EMBL/GenBank/DDBJ databases">
        <title>Complete genome sequence of Streptomyces sp. SCSIO 03032 revealed the diverse biosynthetic pathways for its bioactive secondary metabolites.</title>
        <authorList>
            <person name="Ma L."/>
            <person name="Zhu Y."/>
            <person name="Zhang W."/>
            <person name="Zhang G."/>
            <person name="Tian X."/>
            <person name="Zhang S."/>
            <person name="Zhang C."/>
        </authorList>
    </citation>
    <scope>NUCLEOTIDE SEQUENCE [LARGE SCALE GENOMIC DNA]</scope>
    <source>
        <strain evidence="1 2">SCSIO 03032</strain>
    </source>
</reference>
<dbReference type="InterPro" id="IPR006311">
    <property type="entry name" value="TAT_signal"/>
</dbReference>